<protein>
    <recommendedName>
        <fullName evidence="6">Molybdopterin molybdenumtransferase</fullName>
        <ecNumber evidence="6">2.10.1.1</ecNumber>
    </recommendedName>
</protein>
<evidence type="ECO:0000256" key="2">
    <source>
        <dbReference type="ARBA" id="ARBA00005046"/>
    </source>
</evidence>
<dbReference type="EC" id="2.10.1.1" evidence="6"/>
<accession>A0ABT7YFD8</accession>
<dbReference type="SUPFAM" id="SSF53218">
    <property type="entry name" value="Molybdenum cofactor biosynthesis proteins"/>
    <property type="match status" value="1"/>
</dbReference>
<dbReference type="InterPro" id="IPR005110">
    <property type="entry name" value="MoeA_linker/N"/>
</dbReference>
<dbReference type="Gene3D" id="2.170.190.11">
    <property type="entry name" value="Molybdopterin biosynthesis moea protein, domain 3"/>
    <property type="match status" value="1"/>
</dbReference>
<keyword evidence="4 6" id="KW-0501">Molybdenum cofactor biosynthesis</keyword>
<evidence type="ECO:0000256" key="4">
    <source>
        <dbReference type="ARBA" id="ARBA00023150"/>
    </source>
</evidence>
<evidence type="ECO:0000313" key="8">
    <source>
        <dbReference type="EMBL" id="MDN3205250.1"/>
    </source>
</evidence>
<keyword evidence="9" id="KW-1185">Reference proteome</keyword>
<evidence type="ECO:0000256" key="3">
    <source>
        <dbReference type="ARBA" id="ARBA00010763"/>
    </source>
</evidence>
<reference evidence="8" key="1">
    <citation type="submission" date="2023-06" db="EMBL/GenBank/DDBJ databases">
        <title>Robiginitalea aurantiacus sp. nov. and Algoriphagus sediminis sp. nov., isolated from coastal sediment.</title>
        <authorList>
            <person name="Zhou Z.Y."/>
            <person name="An J."/>
            <person name="Jia Y.W."/>
            <person name="Du Z.J."/>
        </authorList>
    </citation>
    <scope>NUCLEOTIDE SEQUENCE</scope>
    <source>
        <strain evidence="8">C2-7</strain>
    </source>
</reference>
<dbReference type="InterPro" id="IPR036425">
    <property type="entry name" value="MoaB/Mog-like_dom_sf"/>
</dbReference>
<evidence type="ECO:0000256" key="1">
    <source>
        <dbReference type="ARBA" id="ARBA00002901"/>
    </source>
</evidence>
<dbReference type="Gene3D" id="3.40.980.10">
    <property type="entry name" value="MoaB/Mog-like domain"/>
    <property type="match status" value="1"/>
</dbReference>
<dbReference type="InterPro" id="IPR038987">
    <property type="entry name" value="MoeA-like"/>
</dbReference>
<proteinExistence type="inferred from homology"/>
<feature type="domain" description="MoaB/Mog" evidence="7">
    <location>
        <begin position="172"/>
        <end position="310"/>
    </location>
</feature>
<keyword evidence="6" id="KW-0500">Molybdenum</keyword>
<keyword evidence="6" id="KW-0460">Magnesium</keyword>
<dbReference type="EMBL" id="JAUEPH010000006">
    <property type="protein sequence ID" value="MDN3205250.1"/>
    <property type="molecule type" value="Genomic_DNA"/>
</dbReference>
<dbReference type="InterPro" id="IPR001453">
    <property type="entry name" value="MoaB/Mog_dom"/>
</dbReference>
<dbReference type="RefSeq" id="WP_290001395.1">
    <property type="nucleotide sequence ID" value="NZ_JAUEPH010000006.1"/>
</dbReference>
<dbReference type="CDD" id="cd00887">
    <property type="entry name" value="MoeA"/>
    <property type="match status" value="1"/>
</dbReference>
<comment type="pathway">
    <text evidence="2 6">Cofactor biosynthesis; molybdopterin biosynthesis.</text>
</comment>
<evidence type="ECO:0000256" key="5">
    <source>
        <dbReference type="ARBA" id="ARBA00047317"/>
    </source>
</evidence>
<dbReference type="SUPFAM" id="SSF63867">
    <property type="entry name" value="MoeA C-terminal domain-like"/>
    <property type="match status" value="1"/>
</dbReference>
<comment type="caution">
    <text evidence="8">The sequence shown here is derived from an EMBL/GenBank/DDBJ whole genome shotgun (WGS) entry which is preliminary data.</text>
</comment>
<comment type="catalytic activity">
    <reaction evidence="5">
        <text>adenylyl-molybdopterin + molybdate = Mo-molybdopterin + AMP + H(+)</text>
        <dbReference type="Rhea" id="RHEA:35047"/>
        <dbReference type="ChEBI" id="CHEBI:15378"/>
        <dbReference type="ChEBI" id="CHEBI:36264"/>
        <dbReference type="ChEBI" id="CHEBI:62727"/>
        <dbReference type="ChEBI" id="CHEBI:71302"/>
        <dbReference type="ChEBI" id="CHEBI:456215"/>
        <dbReference type="EC" id="2.10.1.1"/>
    </reaction>
</comment>
<dbReference type="PROSITE" id="PS01079">
    <property type="entry name" value="MOCF_BIOSYNTHESIS_2"/>
    <property type="match status" value="1"/>
</dbReference>
<dbReference type="PANTHER" id="PTHR10192:SF5">
    <property type="entry name" value="GEPHYRIN"/>
    <property type="match status" value="1"/>
</dbReference>
<dbReference type="InterPro" id="IPR036688">
    <property type="entry name" value="MoeA_C_domain_IV_sf"/>
</dbReference>
<evidence type="ECO:0000313" key="9">
    <source>
        <dbReference type="Proteomes" id="UP001171916"/>
    </source>
</evidence>
<dbReference type="Proteomes" id="UP001171916">
    <property type="component" value="Unassembled WGS sequence"/>
</dbReference>
<sequence length="394" mass="42680">MNSVEHAIQIVRDSVKSFSGTEVISLKNAIGRTLSKGVASPLNLPSFRQSAMDGYALNLHDSDSYEVIGEVKAGDPIDITLKPGQASRIFTGARVPNSANSIVIQEKVSREGDQLKLEAEPKTGDFIRNIGEQIAKGSIPLDKGHTINPSSLGLLKSLGIQEVEVVKNMKAAIIVTGNELVESGQTLKEGQIYESNSAVIEAALKSKGIQEINKITVRDNLEDTISKLRTALDENNLVLLSGGISVGEYDFVGQALKALEVEELFYKVLQKPGKPLFFGKRGGTYVFALPGNPASTLTCFYVYVNLLIDLFKSAEHPGLLRVKFPIAQDYENKFGRALFLKARVNNNSVEILDHQASSTMISFAKANALVYIPAEVTEVLAGDLVETIILPYGS</sequence>
<dbReference type="SUPFAM" id="SSF63882">
    <property type="entry name" value="MoeA N-terminal region -like"/>
    <property type="match status" value="1"/>
</dbReference>
<dbReference type="InterPro" id="IPR036135">
    <property type="entry name" value="MoeA_linker/N_sf"/>
</dbReference>
<organism evidence="8 9">
    <name type="scientific">Algoriphagus sediminis</name>
    <dbReference type="NCBI Taxonomy" id="3057113"/>
    <lineage>
        <taxon>Bacteria</taxon>
        <taxon>Pseudomonadati</taxon>
        <taxon>Bacteroidota</taxon>
        <taxon>Cytophagia</taxon>
        <taxon>Cytophagales</taxon>
        <taxon>Cyclobacteriaceae</taxon>
        <taxon>Algoriphagus</taxon>
    </lineage>
</organism>
<evidence type="ECO:0000256" key="6">
    <source>
        <dbReference type="RuleBase" id="RU365090"/>
    </source>
</evidence>
<dbReference type="InterPro" id="IPR008284">
    <property type="entry name" value="MoCF_biosynth_CS"/>
</dbReference>
<dbReference type="Pfam" id="PF00994">
    <property type="entry name" value="MoCF_biosynth"/>
    <property type="match status" value="1"/>
</dbReference>
<dbReference type="InterPro" id="IPR005111">
    <property type="entry name" value="MoeA_C_domain_IV"/>
</dbReference>
<comment type="similarity">
    <text evidence="3 6">Belongs to the MoeA family.</text>
</comment>
<name>A0ABT7YFD8_9BACT</name>
<keyword evidence="6" id="KW-0808">Transferase</keyword>
<keyword evidence="6" id="KW-0479">Metal-binding</keyword>
<dbReference type="Pfam" id="PF03453">
    <property type="entry name" value="MoeA_N"/>
    <property type="match status" value="1"/>
</dbReference>
<comment type="function">
    <text evidence="1 6">Catalyzes the insertion of molybdate into adenylated molybdopterin with the concomitant release of AMP.</text>
</comment>
<dbReference type="Pfam" id="PF03454">
    <property type="entry name" value="MoeA_C"/>
    <property type="match status" value="1"/>
</dbReference>
<comment type="cofactor">
    <cofactor evidence="6">
        <name>Mg(2+)</name>
        <dbReference type="ChEBI" id="CHEBI:18420"/>
    </cofactor>
</comment>
<evidence type="ECO:0000259" key="7">
    <source>
        <dbReference type="SMART" id="SM00852"/>
    </source>
</evidence>
<dbReference type="PANTHER" id="PTHR10192">
    <property type="entry name" value="MOLYBDOPTERIN BIOSYNTHESIS PROTEIN"/>
    <property type="match status" value="1"/>
</dbReference>
<dbReference type="Gene3D" id="2.40.340.10">
    <property type="entry name" value="MoeA, C-terminal, domain IV"/>
    <property type="match status" value="1"/>
</dbReference>
<dbReference type="Gene3D" id="3.90.105.10">
    <property type="entry name" value="Molybdopterin biosynthesis moea protein, domain 2"/>
    <property type="match status" value="1"/>
</dbReference>
<dbReference type="SMART" id="SM00852">
    <property type="entry name" value="MoCF_biosynth"/>
    <property type="match status" value="1"/>
</dbReference>
<dbReference type="NCBIfam" id="TIGR00177">
    <property type="entry name" value="molyb_syn"/>
    <property type="match status" value="1"/>
</dbReference>
<gene>
    <name evidence="8" type="ORF">QVH07_13895</name>
</gene>